<dbReference type="InterPro" id="IPR002514">
    <property type="entry name" value="Transposase_8"/>
</dbReference>
<comment type="caution">
    <text evidence="2">The sequence shown here is derived from an EMBL/GenBank/DDBJ whole genome shotgun (WGS) entry which is preliminary data.</text>
</comment>
<gene>
    <name evidence="2" type="ORF">PoB_007360000</name>
</gene>
<reference evidence="2 3" key="1">
    <citation type="journal article" date="2021" name="Elife">
        <title>Chloroplast acquisition without the gene transfer in kleptoplastic sea slugs, Plakobranchus ocellatus.</title>
        <authorList>
            <person name="Maeda T."/>
            <person name="Takahashi S."/>
            <person name="Yoshida T."/>
            <person name="Shimamura S."/>
            <person name="Takaki Y."/>
            <person name="Nagai Y."/>
            <person name="Toyoda A."/>
            <person name="Suzuki Y."/>
            <person name="Arimoto A."/>
            <person name="Ishii H."/>
            <person name="Satoh N."/>
            <person name="Nishiyama T."/>
            <person name="Hasebe M."/>
            <person name="Maruyama T."/>
            <person name="Minagawa J."/>
            <person name="Obokata J."/>
            <person name="Shigenobu S."/>
        </authorList>
    </citation>
    <scope>NUCLEOTIDE SEQUENCE [LARGE SCALE GENOMIC DNA]</scope>
</reference>
<dbReference type="InterPro" id="IPR009057">
    <property type="entry name" value="Homeodomain-like_sf"/>
</dbReference>
<dbReference type="GO" id="GO:0006313">
    <property type="term" value="P:DNA transposition"/>
    <property type="evidence" value="ECO:0007669"/>
    <property type="project" value="InterPro"/>
</dbReference>
<dbReference type="AlphaFoldDB" id="A0AAV4DSH5"/>
<evidence type="ECO:0000256" key="1">
    <source>
        <dbReference type="SAM" id="MobiDB-lite"/>
    </source>
</evidence>
<name>A0AAV4DSH5_9GAST</name>
<dbReference type="EMBL" id="BLXT01008250">
    <property type="protein sequence ID" value="GFO47095.1"/>
    <property type="molecule type" value="Genomic_DNA"/>
</dbReference>
<dbReference type="GO" id="GO:0004803">
    <property type="term" value="F:transposase activity"/>
    <property type="evidence" value="ECO:0007669"/>
    <property type="project" value="InterPro"/>
</dbReference>
<keyword evidence="3" id="KW-1185">Reference proteome</keyword>
<accession>A0AAV4DSH5</accession>
<dbReference type="Pfam" id="PF01527">
    <property type="entry name" value="HTH_Tnp_1"/>
    <property type="match status" value="1"/>
</dbReference>
<dbReference type="GO" id="GO:0003677">
    <property type="term" value="F:DNA binding"/>
    <property type="evidence" value="ECO:0007669"/>
    <property type="project" value="InterPro"/>
</dbReference>
<organism evidence="2 3">
    <name type="scientific">Plakobranchus ocellatus</name>
    <dbReference type="NCBI Taxonomy" id="259542"/>
    <lineage>
        <taxon>Eukaryota</taxon>
        <taxon>Metazoa</taxon>
        <taxon>Spiralia</taxon>
        <taxon>Lophotrochozoa</taxon>
        <taxon>Mollusca</taxon>
        <taxon>Gastropoda</taxon>
        <taxon>Heterobranchia</taxon>
        <taxon>Euthyneura</taxon>
        <taxon>Panpulmonata</taxon>
        <taxon>Sacoglossa</taxon>
        <taxon>Placobranchoidea</taxon>
        <taxon>Plakobranchidae</taxon>
        <taxon>Plakobranchus</taxon>
    </lineage>
</organism>
<evidence type="ECO:0000313" key="2">
    <source>
        <dbReference type="EMBL" id="GFO47095.1"/>
    </source>
</evidence>
<sequence>MRPGLGLLTISHSNLDGKSLSCSRLFNKKADIQNFFLYTKTYFLDLTSKSLKARFLPQDFGKMPRVYIRKTPDHGRIPPEAMQRAVDEVNQGGAVRTVAKRHGIPRSTLRSNLKKAAQGLPLQPTTPTLECSHRSRRTCSQNT</sequence>
<feature type="region of interest" description="Disordered" evidence="1">
    <location>
        <begin position="118"/>
        <end position="143"/>
    </location>
</feature>
<dbReference type="Gene3D" id="1.10.10.60">
    <property type="entry name" value="Homeodomain-like"/>
    <property type="match status" value="1"/>
</dbReference>
<protein>
    <recommendedName>
        <fullName evidence="4">HTH psq-type domain-containing protein</fullName>
    </recommendedName>
</protein>
<dbReference type="SUPFAM" id="SSF46689">
    <property type="entry name" value="Homeodomain-like"/>
    <property type="match status" value="1"/>
</dbReference>
<evidence type="ECO:0000313" key="3">
    <source>
        <dbReference type="Proteomes" id="UP000735302"/>
    </source>
</evidence>
<proteinExistence type="predicted"/>
<evidence type="ECO:0008006" key="4">
    <source>
        <dbReference type="Google" id="ProtNLM"/>
    </source>
</evidence>
<dbReference type="Proteomes" id="UP000735302">
    <property type="component" value="Unassembled WGS sequence"/>
</dbReference>